<gene>
    <name evidence="1" type="ORF">GN244_ATG05683</name>
</gene>
<organism evidence="1 2">
    <name type="scientific">Phytophthora infestans</name>
    <name type="common">Potato late blight agent</name>
    <name type="synonym">Botrytis infestans</name>
    <dbReference type="NCBI Taxonomy" id="4787"/>
    <lineage>
        <taxon>Eukaryota</taxon>
        <taxon>Sar</taxon>
        <taxon>Stramenopiles</taxon>
        <taxon>Oomycota</taxon>
        <taxon>Peronosporomycetes</taxon>
        <taxon>Peronosporales</taxon>
        <taxon>Peronosporaceae</taxon>
        <taxon>Phytophthora</taxon>
    </lineage>
</organism>
<name>A0A833TKG1_PHYIN</name>
<evidence type="ECO:0000313" key="2">
    <source>
        <dbReference type="Proteomes" id="UP000602510"/>
    </source>
</evidence>
<comment type="caution">
    <text evidence="1">The sequence shown here is derived from an EMBL/GenBank/DDBJ whole genome shotgun (WGS) entry which is preliminary data.</text>
</comment>
<accession>A0A833TKG1</accession>
<dbReference type="EMBL" id="WSZM01000106">
    <property type="protein sequence ID" value="KAF4042311.1"/>
    <property type="molecule type" value="Genomic_DNA"/>
</dbReference>
<reference evidence="1" key="1">
    <citation type="submission" date="2020-04" db="EMBL/GenBank/DDBJ databases">
        <title>Hybrid Assembly of Korean Phytophthora infestans isolates.</title>
        <authorList>
            <person name="Prokchorchik M."/>
            <person name="Lee Y."/>
            <person name="Seo J."/>
            <person name="Cho J.-H."/>
            <person name="Park Y.-E."/>
            <person name="Jang D.-C."/>
            <person name="Im J.-S."/>
            <person name="Choi J.-G."/>
            <person name="Park H.-J."/>
            <person name="Lee G.-B."/>
            <person name="Lee Y.-G."/>
            <person name="Hong S.-Y."/>
            <person name="Cho K."/>
            <person name="Sohn K.H."/>
        </authorList>
    </citation>
    <scope>NUCLEOTIDE SEQUENCE</scope>
    <source>
        <strain evidence="1">KR_1_A1</strain>
    </source>
</reference>
<evidence type="ECO:0000313" key="1">
    <source>
        <dbReference type="EMBL" id="KAF4042311.1"/>
    </source>
</evidence>
<proteinExistence type="predicted"/>
<sequence length="69" mass="7567">MLGSYVNPFALSFNTFQADQEIYLPELRPQIKSGRRVLLLRLGAQLSTGHVLTFVSISVVVSPSTSMAL</sequence>
<dbReference type="Proteomes" id="UP000602510">
    <property type="component" value="Unassembled WGS sequence"/>
</dbReference>
<dbReference type="AlphaFoldDB" id="A0A833TKG1"/>
<keyword evidence="2" id="KW-1185">Reference proteome</keyword>
<protein>
    <submittedName>
        <fullName evidence="1">Uncharacterized protein</fullName>
    </submittedName>
</protein>